<dbReference type="EMBL" id="LWDP01000033">
    <property type="protein sequence ID" value="ORD94079.1"/>
    <property type="molecule type" value="Genomic_DNA"/>
</dbReference>
<proteinExistence type="predicted"/>
<evidence type="ECO:0000313" key="2">
    <source>
        <dbReference type="Proteomes" id="UP000192639"/>
    </source>
</evidence>
<dbReference type="AlphaFoldDB" id="A0A1Y1S6J7"/>
<comment type="caution">
    <text evidence="1">The sequence shown here is derived from an EMBL/GenBank/DDBJ whole genome shotgun (WGS) entry which is preliminary data.</text>
</comment>
<evidence type="ECO:0000313" key="1">
    <source>
        <dbReference type="EMBL" id="ORD94079.1"/>
    </source>
</evidence>
<dbReference type="Proteomes" id="UP000192639">
    <property type="component" value="Unassembled WGS sequence"/>
</dbReference>
<organism evidence="1 2">
    <name type="scientific">Enterospora canceri</name>
    <dbReference type="NCBI Taxonomy" id="1081671"/>
    <lineage>
        <taxon>Eukaryota</taxon>
        <taxon>Fungi</taxon>
        <taxon>Fungi incertae sedis</taxon>
        <taxon>Microsporidia</taxon>
        <taxon>Enterocytozoonidae</taxon>
        <taxon>Enterospora</taxon>
    </lineage>
</organism>
<accession>A0A1Y1S6J7</accession>
<name>A0A1Y1S6J7_9MICR</name>
<keyword evidence="2" id="KW-1185">Reference proteome</keyword>
<reference evidence="1 2" key="1">
    <citation type="journal article" date="2017" name="Environ. Microbiol.">
        <title>Decay of the glycolytic pathway and adaptation to intranuclear parasitism within Enterocytozoonidae microsporidia.</title>
        <authorList>
            <person name="Wiredu Boakye D."/>
            <person name="Jaroenlak P."/>
            <person name="Prachumwat A."/>
            <person name="Williams T.A."/>
            <person name="Bateman K.S."/>
            <person name="Itsathitphaisarn O."/>
            <person name="Sritunyalucksana K."/>
            <person name="Paszkiewicz K.H."/>
            <person name="Moore K.A."/>
            <person name="Stentiford G.D."/>
            <person name="Williams B.A."/>
        </authorList>
    </citation>
    <scope>NUCLEOTIDE SEQUENCE [LARGE SCALE GENOMIC DNA]</scope>
    <source>
        <strain evidence="1 2">GB1</strain>
    </source>
</reference>
<dbReference type="VEuPathDB" id="MicrosporidiaDB:ECANGB1_1158"/>
<dbReference type="OrthoDB" id="10636638at2759"/>
<protein>
    <submittedName>
        <fullName evidence="1">Uncharacterized protein</fullName>
    </submittedName>
</protein>
<sequence>MDQGITLKHTFTYNGVTDAYEITFEQDKIAIKSASGTVDEIPYEKLHKIKYSCKMLKLAIEGKKTIKIPITKKEMEMLENILVASKVEAKRDRPIGAALVFFGDESFYISLHSMDLNELKRAILRRISQVFYPAIGCDNVDLDNFKNFKFYAKHDINSSIIESETDLEAALVFHSNKLIIQVVLNK</sequence>
<gene>
    <name evidence="1" type="ORF">ECANGB1_1158</name>
</gene>